<feature type="compositionally biased region" description="Low complexity" evidence="1">
    <location>
        <begin position="548"/>
        <end position="558"/>
    </location>
</feature>
<feature type="compositionally biased region" description="Basic and acidic residues" evidence="1">
    <location>
        <begin position="297"/>
        <end position="314"/>
    </location>
</feature>
<dbReference type="OrthoDB" id="1149618at2759"/>
<evidence type="ECO:0000313" key="5">
    <source>
        <dbReference type="Proteomes" id="UP000076874"/>
    </source>
</evidence>
<keyword evidence="5" id="KW-1185">Reference proteome</keyword>
<dbReference type="SUPFAM" id="SSF53300">
    <property type="entry name" value="vWA-like"/>
    <property type="match status" value="1"/>
</dbReference>
<dbReference type="EMBL" id="AZHD01000002">
    <property type="protein sequence ID" value="OAA66907.1"/>
    <property type="molecule type" value="Genomic_DNA"/>
</dbReference>
<dbReference type="PANTHER" id="PTHR31373:SF27">
    <property type="entry name" value="TROVE DOMAIN-CONTAINING PROTEIN"/>
    <property type="match status" value="1"/>
</dbReference>
<feature type="domain" description="DUF2828" evidence="2">
    <location>
        <begin position="128"/>
        <end position="613"/>
    </location>
</feature>
<feature type="compositionally biased region" description="Basic residues" evidence="1">
    <location>
        <begin position="532"/>
        <end position="545"/>
    </location>
</feature>
<feature type="region of interest" description="Disordered" evidence="1">
    <location>
        <begin position="67"/>
        <end position="95"/>
    </location>
</feature>
<feature type="domain" description="DUF7788" evidence="3">
    <location>
        <begin position="615"/>
        <end position="858"/>
    </location>
</feature>
<dbReference type="Pfam" id="PF25043">
    <property type="entry name" value="DUF7788"/>
    <property type="match status" value="1"/>
</dbReference>
<dbReference type="AlphaFoldDB" id="A0A167Z027"/>
<dbReference type="PANTHER" id="PTHR31373">
    <property type="entry name" value="OS06G0652100 PROTEIN"/>
    <property type="match status" value="1"/>
</dbReference>
<evidence type="ECO:0000313" key="4">
    <source>
        <dbReference type="EMBL" id="OAA66907.1"/>
    </source>
</evidence>
<feature type="compositionally biased region" description="Basic and acidic residues" evidence="1">
    <location>
        <begin position="514"/>
        <end position="527"/>
    </location>
</feature>
<sequence>MATQENAQQADLWFLRSKFPVLYPSSPLLSQPNEQFEAAIRADIVSQQAAGAVTDDAATVVDTGTSSVTTAQSLPERNAKPTPVTTGPAKPTGNPFVDGLLVAGRKITDRIRRSEANAVADMPNRMLTENGGIALRSTTDPVVDLFYELEEVVPGPRVRQLLDAAWAYDPLATLKIIVNARSIHLGKGARPVFYRCTGWLLQHHPLTLLSSLPWLVRPVIEKKVEKKGGKDEKDDVGVVMIEAKDVDENDSAHFNVRNGVSHGYWKDLLNILALASRDMLDPLEDPRKVLNPSSKRATPDEDKDKDKDKDKDMDEGQSPGLSGKAARHHILQRQHARVVQRFESDATFRALYVTVARLFADQLAIDLAALHGTDGDTKRHISLCAKWAPSMDRFHDRQTFVVSAIAERLHPASSFSTTSFPDRETYLRHARDAYRRDVSALRQHLAVVERDLSASTLDRIAYDRVPSVAMHNYRELFAIKDKARFVAYLTRVEAGEATISGATLLPSKMVQEARRIASDRRAPKDRLGPTAKRLKKKKAKQKKRAKTTDGAAETTDTTEAMEKTKETKEAKETKETKETEETDAMTTVAAIQTRQMNAQWNTLVQRIKDSGSLDNCMAICDVSGSMNSPTFADGTCPMDSAIGLSLLLAEVCRPPFQGVFVTFSAWPAVERIDLTQGFVERVRAMESADWGNNTNLAAVFKDLILPMAVKHQVQPKDMVKRLFVFSDMQFDAAKDSRSSAWNTAYEDVQKQYKRAGYEVPELVFWNLAGGRAGYRGGTGGDPTAPKPVASDTPGTALVSGYSQAMLKVFLESSSFVEPDAAEDEVVAVDMKEDDAEDIVDVTKTTDKNNPLSVVKKVISHKAYAMLKVVD</sequence>
<accession>A0A167Z027</accession>
<dbReference type="Pfam" id="PF11443">
    <property type="entry name" value="DUF2828"/>
    <property type="match status" value="1"/>
</dbReference>
<dbReference type="InterPro" id="IPR011205">
    <property type="entry name" value="UCP015417_vWA"/>
</dbReference>
<dbReference type="InterPro" id="IPR036465">
    <property type="entry name" value="vWFA_dom_sf"/>
</dbReference>
<evidence type="ECO:0000259" key="2">
    <source>
        <dbReference type="Pfam" id="PF11443"/>
    </source>
</evidence>
<protein>
    <recommendedName>
        <fullName evidence="6">DUF2828 domain containing protein</fullName>
    </recommendedName>
</protein>
<proteinExistence type="predicted"/>
<feature type="compositionally biased region" description="Basic and acidic residues" evidence="1">
    <location>
        <begin position="560"/>
        <end position="579"/>
    </location>
</feature>
<feature type="region of interest" description="Disordered" evidence="1">
    <location>
        <begin position="514"/>
        <end position="583"/>
    </location>
</feature>
<dbReference type="Proteomes" id="UP000076874">
    <property type="component" value="Unassembled WGS sequence"/>
</dbReference>
<name>A0A167Z027_9HYPO</name>
<feature type="region of interest" description="Disordered" evidence="1">
    <location>
        <begin position="283"/>
        <end position="329"/>
    </location>
</feature>
<organism evidence="4 5">
    <name type="scientific">Niveomyces insectorum RCEF 264</name>
    <dbReference type="NCBI Taxonomy" id="1081102"/>
    <lineage>
        <taxon>Eukaryota</taxon>
        <taxon>Fungi</taxon>
        <taxon>Dikarya</taxon>
        <taxon>Ascomycota</taxon>
        <taxon>Pezizomycotina</taxon>
        <taxon>Sordariomycetes</taxon>
        <taxon>Hypocreomycetidae</taxon>
        <taxon>Hypocreales</taxon>
        <taxon>Cordycipitaceae</taxon>
        <taxon>Niveomyces</taxon>
    </lineage>
</organism>
<evidence type="ECO:0008006" key="6">
    <source>
        <dbReference type="Google" id="ProtNLM"/>
    </source>
</evidence>
<dbReference type="PIRSF" id="PIRSF015417">
    <property type="entry name" value="T31B5_30_vWA"/>
    <property type="match status" value="1"/>
</dbReference>
<evidence type="ECO:0000259" key="3">
    <source>
        <dbReference type="Pfam" id="PF25043"/>
    </source>
</evidence>
<gene>
    <name evidence="4" type="ORF">SPI_01483</name>
</gene>
<evidence type="ECO:0000256" key="1">
    <source>
        <dbReference type="SAM" id="MobiDB-lite"/>
    </source>
</evidence>
<dbReference type="InterPro" id="IPR056690">
    <property type="entry name" value="DUF7788"/>
</dbReference>
<reference evidence="4 5" key="1">
    <citation type="journal article" date="2016" name="Genome Biol. Evol.">
        <title>Divergent and convergent evolution of fungal pathogenicity.</title>
        <authorList>
            <person name="Shang Y."/>
            <person name="Xiao G."/>
            <person name="Zheng P."/>
            <person name="Cen K."/>
            <person name="Zhan S."/>
            <person name="Wang C."/>
        </authorList>
    </citation>
    <scope>NUCLEOTIDE SEQUENCE [LARGE SCALE GENOMIC DNA]</scope>
    <source>
        <strain evidence="4 5">RCEF 264</strain>
    </source>
</reference>
<comment type="caution">
    <text evidence="4">The sequence shown here is derived from an EMBL/GenBank/DDBJ whole genome shotgun (WGS) entry which is preliminary data.</text>
</comment>
<dbReference type="InterPro" id="IPR058580">
    <property type="entry name" value="DUF2828"/>
</dbReference>